<dbReference type="EMBL" id="AP022578">
    <property type="protein sequence ID" value="BBX88203.1"/>
    <property type="molecule type" value="Genomic_DNA"/>
</dbReference>
<keyword evidence="4" id="KW-0805">Transcription regulation</keyword>
<dbReference type="InterPro" id="IPR025249">
    <property type="entry name" value="TF_NusA_KH_1st"/>
</dbReference>
<keyword evidence="5" id="KW-0804">Transcription</keyword>
<proteinExistence type="predicted"/>
<evidence type="ECO:0000256" key="5">
    <source>
        <dbReference type="ARBA" id="ARBA00023163"/>
    </source>
</evidence>
<dbReference type="InterPro" id="IPR009019">
    <property type="entry name" value="KH_sf_prok-type"/>
</dbReference>
<organism evidence="8 9">
    <name type="scientific">Mycolicibacterium aubagnense</name>
    <dbReference type="NCBI Taxonomy" id="319707"/>
    <lineage>
        <taxon>Bacteria</taxon>
        <taxon>Bacillati</taxon>
        <taxon>Actinomycetota</taxon>
        <taxon>Actinomycetes</taxon>
        <taxon>Mycobacteriales</taxon>
        <taxon>Mycobacteriaceae</taxon>
        <taxon>Mycolicibacterium</taxon>
    </lineage>
</organism>
<feature type="domain" description="Transcription factor NusA first KH" evidence="6">
    <location>
        <begin position="19"/>
        <end position="85"/>
    </location>
</feature>
<evidence type="ECO:0000256" key="3">
    <source>
        <dbReference type="ARBA" id="ARBA00022884"/>
    </source>
</evidence>
<dbReference type="PANTHER" id="PTHR22648">
    <property type="entry name" value="TRANSCRIPTION TERMINATION FACTOR NUSA"/>
    <property type="match status" value="1"/>
</dbReference>
<evidence type="ECO:0000256" key="1">
    <source>
        <dbReference type="ARBA" id="ARBA00022472"/>
    </source>
</evidence>
<protein>
    <recommendedName>
        <fullName evidence="10">KH domain-containing protein</fullName>
    </recommendedName>
</protein>
<evidence type="ECO:0000256" key="4">
    <source>
        <dbReference type="ARBA" id="ARBA00023015"/>
    </source>
</evidence>
<evidence type="ECO:0000313" key="8">
    <source>
        <dbReference type="EMBL" id="BBX88203.1"/>
    </source>
</evidence>
<evidence type="ECO:0000313" key="9">
    <source>
        <dbReference type="Proteomes" id="UP000465609"/>
    </source>
</evidence>
<keyword evidence="9" id="KW-1185">Reference proteome</keyword>
<gene>
    <name evidence="8" type="ORF">MAUB_64040</name>
</gene>
<dbReference type="RefSeq" id="WP_163912254.1">
    <property type="nucleotide sequence ID" value="NZ_AP022578.1"/>
</dbReference>
<dbReference type="InterPro" id="IPR030842">
    <property type="entry name" value="TF_NusA_bacterial"/>
</dbReference>
<accession>A0ABM7INB0</accession>
<dbReference type="InterPro" id="IPR015946">
    <property type="entry name" value="KH_dom-like_a/b"/>
</dbReference>
<dbReference type="Pfam" id="PF26594">
    <property type="entry name" value="KH_NusA_2nd"/>
    <property type="match status" value="1"/>
</dbReference>
<name>A0ABM7INB0_9MYCO</name>
<dbReference type="Pfam" id="PF13184">
    <property type="entry name" value="KH_NusA_1st"/>
    <property type="match status" value="1"/>
</dbReference>
<reference evidence="8 9" key="1">
    <citation type="journal article" date="2019" name="Emerg. Microbes Infect.">
        <title>Comprehensive subspecies identification of 175 nontuberculous mycobacteria species based on 7547 genomic profiles.</title>
        <authorList>
            <person name="Matsumoto Y."/>
            <person name="Kinjo T."/>
            <person name="Motooka D."/>
            <person name="Nabeya D."/>
            <person name="Jung N."/>
            <person name="Uechi K."/>
            <person name="Horii T."/>
            <person name="Iida T."/>
            <person name="Fujita J."/>
            <person name="Nakamura S."/>
        </authorList>
    </citation>
    <scope>NUCLEOTIDE SEQUENCE [LARGE SCALE GENOMIC DNA]</scope>
    <source>
        <strain evidence="8 9">JCM 15296</strain>
        <plasmid evidence="8">pJCM15296</plasmid>
    </source>
</reference>
<dbReference type="Gene3D" id="3.30.300.20">
    <property type="match status" value="2"/>
</dbReference>
<keyword evidence="1" id="KW-0806">Transcription termination</keyword>
<keyword evidence="2" id="KW-0963">Cytoplasm</keyword>
<evidence type="ECO:0008006" key="10">
    <source>
        <dbReference type="Google" id="ProtNLM"/>
    </source>
</evidence>
<dbReference type="Proteomes" id="UP000465609">
    <property type="component" value="Plasmid pJCM15296"/>
</dbReference>
<sequence length="169" mass="17931">MTTTVDHTNDTQSGSLLEALTTRVPEIAYGFVDIAAIAAEPGIGTKIAVRATIAGVDPVGACIGRAGLRIRDVERELGEHITIVAHHSQPLLFIQNAVGVPVVAADITDPIRRHITLTIAPGVYSRAMGRAGGNLRLARALTGWSIRLLPATRPELMCHNTARTDKESA</sequence>
<evidence type="ECO:0000259" key="7">
    <source>
        <dbReference type="Pfam" id="PF26594"/>
    </source>
</evidence>
<dbReference type="SUPFAM" id="SSF54814">
    <property type="entry name" value="Prokaryotic type KH domain (KH-domain type II)"/>
    <property type="match status" value="2"/>
</dbReference>
<dbReference type="InterPro" id="IPR058582">
    <property type="entry name" value="KH_NusA_2nd"/>
</dbReference>
<geneLocation type="plasmid" evidence="8 9">
    <name>pJCM15296</name>
</geneLocation>
<keyword evidence="8" id="KW-0614">Plasmid</keyword>
<keyword evidence="3" id="KW-0694">RNA-binding</keyword>
<evidence type="ECO:0000259" key="6">
    <source>
        <dbReference type="Pfam" id="PF13184"/>
    </source>
</evidence>
<dbReference type="PANTHER" id="PTHR22648:SF0">
    <property type="entry name" value="TRANSCRIPTION TERMINATION_ANTITERMINATION PROTEIN NUSA"/>
    <property type="match status" value="1"/>
</dbReference>
<evidence type="ECO:0000256" key="2">
    <source>
        <dbReference type="ARBA" id="ARBA00022490"/>
    </source>
</evidence>
<feature type="domain" description="NusA-like second KH" evidence="7">
    <location>
        <begin position="93"/>
        <end position="147"/>
    </location>
</feature>